<organism evidence="3 4">
    <name type="scientific">Pristionchus pacificus</name>
    <name type="common">Parasitic nematode worm</name>
    <dbReference type="NCBI Taxonomy" id="54126"/>
    <lineage>
        <taxon>Eukaryota</taxon>
        <taxon>Metazoa</taxon>
        <taxon>Ecdysozoa</taxon>
        <taxon>Nematoda</taxon>
        <taxon>Chromadorea</taxon>
        <taxon>Rhabditida</taxon>
        <taxon>Rhabditina</taxon>
        <taxon>Diplogasteromorpha</taxon>
        <taxon>Diplogasteroidea</taxon>
        <taxon>Neodiplogasteridae</taxon>
        <taxon>Pristionchus</taxon>
    </lineage>
</organism>
<reference evidence="4" key="1">
    <citation type="journal article" date="2008" name="Nat. Genet.">
        <title>The Pristionchus pacificus genome provides a unique perspective on nematode lifestyle and parasitism.</title>
        <authorList>
            <person name="Dieterich C."/>
            <person name="Clifton S.W."/>
            <person name="Schuster L.N."/>
            <person name="Chinwalla A."/>
            <person name="Delehaunty K."/>
            <person name="Dinkelacker I."/>
            <person name="Fulton L."/>
            <person name="Fulton R."/>
            <person name="Godfrey J."/>
            <person name="Minx P."/>
            <person name="Mitreva M."/>
            <person name="Roeseler W."/>
            <person name="Tian H."/>
            <person name="Witte H."/>
            <person name="Yang S.P."/>
            <person name="Wilson R.K."/>
            <person name="Sommer R.J."/>
        </authorList>
    </citation>
    <scope>NUCLEOTIDE SEQUENCE [LARGE SCALE GENOMIC DNA]</scope>
    <source>
        <strain evidence="4">PS312</strain>
    </source>
</reference>
<name>A0A2A6BCP8_PRIPA</name>
<accession>A0A2A6BCP8</accession>
<dbReference type="Proteomes" id="UP000005239">
    <property type="component" value="Unassembled WGS sequence"/>
</dbReference>
<dbReference type="InterPro" id="IPR022353">
    <property type="entry name" value="Insulin_CS"/>
</dbReference>
<evidence type="ECO:0000313" key="4">
    <source>
        <dbReference type="Proteomes" id="UP000005239"/>
    </source>
</evidence>
<keyword evidence="4" id="KW-1185">Reference proteome</keyword>
<dbReference type="AlphaFoldDB" id="A0A2A6BCP8"/>
<evidence type="ECO:0000256" key="2">
    <source>
        <dbReference type="ARBA" id="ARBA00022729"/>
    </source>
</evidence>
<dbReference type="PROSITE" id="PS00262">
    <property type="entry name" value="INSULIN"/>
    <property type="match status" value="1"/>
</dbReference>
<gene>
    <name evidence="3" type="primary">WBGene00277299</name>
</gene>
<evidence type="ECO:0000313" key="3">
    <source>
        <dbReference type="EnsemblMetazoa" id="PPA38930.1"/>
    </source>
</evidence>
<proteinExistence type="inferred from homology"/>
<protein>
    <submittedName>
        <fullName evidence="3">Uncharacterized protein</fullName>
    </submittedName>
</protein>
<sequence length="97" mass="11061">MFSSQCLVIACLLASFVAQIEGNTFLRARRYDEDEIDWDAHVTMCGDKVRAFAQKACNICADSPKFERIRDRSKGMVILRCCTFECSFRDIVTSCCE</sequence>
<accession>A0A8R1UU85</accession>
<dbReference type="EnsemblMetazoa" id="PPA38930.1">
    <property type="protein sequence ID" value="PPA38930.1"/>
    <property type="gene ID" value="WBGene00277299"/>
</dbReference>
<dbReference type="SUPFAM" id="SSF56994">
    <property type="entry name" value="Insulin-like"/>
    <property type="match status" value="1"/>
</dbReference>
<evidence type="ECO:0000256" key="1">
    <source>
        <dbReference type="ARBA" id="ARBA00009034"/>
    </source>
</evidence>
<dbReference type="InterPro" id="IPR036438">
    <property type="entry name" value="Insulin-like_sf"/>
</dbReference>
<reference evidence="3" key="2">
    <citation type="submission" date="2022-06" db="UniProtKB">
        <authorList>
            <consortium name="EnsemblMetazoa"/>
        </authorList>
    </citation>
    <scope>IDENTIFICATION</scope>
    <source>
        <strain evidence="3">PS312</strain>
    </source>
</reference>
<comment type="similarity">
    <text evidence="1">Belongs to the insulin family.</text>
</comment>
<keyword evidence="2" id="KW-0732">Signal</keyword>